<feature type="signal peptide" evidence="13">
    <location>
        <begin position="1"/>
        <end position="16"/>
    </location>
</feature>
<dbReference type="InterPro" id="IPR054497">
    <property type="entry name" value="LPMO_AA14"/>
</dbReference>
<comment type="similarity">
    <text evidence="11">Belongs to the polysaccharide monooxygenase AA14 family.</text>
</comment>
<evidence type="ECO:0000256" key="2">
    <source>
        <dbReference type="ARBA" id="ARBA00004613"/>
    </source>
</evidence>
<keyword evidence="6" id="KW-0560">Oxidoreductase</keyword>
<keyword evidence="7" id="KW-0186">Copper</keyword>
<dbReference type="AlphaFoldDB" id="A0A317SK90"/>
<evidence type="ECO:0000256" key="1">
    <source>
        <dbReference type="ARBA" id="ARBA00001973"/>
    </source>
</evidence>
<evidence type="ECO:0008006" key="16">
    <source>
        <dbReference type="Google" id="ProtNLM"/>
    </source>
</evidence>
<evidence type="ECO:0000256" key="10">
    <source>
        <dbReference type="ARBA" id="ARBA00023180"/>
    </source>
</evidence>
<evidence type="ECO:0000256" key="9">
    <source>
        <dbReference type="ARBA" id="ARBA00023157"/>
    </source>
</evidence>
<evidence type="ECO:0000256" key="5">
    <source>
        <dbReference type="ARBA" id="ARBA00022729"/>
    </source>
</evidence>
<evidence type="ECO:0000256" key="13">
    <source>
        <dbReference type="SAM" id="SignalP"/>
    </source>
</evidence>
<keyword evidence="10" id="KW-0325">Glycoprotein</keyword>
<evidence type="ECO:0000256" key="4">
    <source>
        <dbReference type="ARBA" id="ARBA00022723"/>
    </source>
</evidence>
<evidence type="ECO:0000313" key="14">
    <source>
        <dbReference type="EMBL" id="PWW74733.1"/>
    </source>
</evidence>
<reference evidence="14 15" key="1">
    <citation type="submission" date="2018-03" db="EMBL/GenBank/DDBJ databases">
        <title>Genomes of Pezizomycetes fungi and the evolution of truffles.</title>
        <authorList>
            <person name="Murat C."/>
            <person name="Payen T."/>
            <person name="Noel B."/>
            <person name="Kuo A."/>
            <person name="Martin F.M."/>
        </authorList>
    </citation>
    <scope>NUCLEOTIDE SEQUENCE [LARGE SCALE GENOMIC DNA]</scope>
    <source>
        <strain evidence="14">091103-1</strain>
    </source>
</reference>
<comment type="cofactor">
    <cofactor evidence="1">
        <name>Cu(2+)</name>
        <dbReference type="ChEBI" id="CHEBI:29036"/>
    </cofactor>
</comment>
<evidence type="ECO:0000256" key="3">
    <source>
        <dbReference type="ARBA" id="ARBA00022525"/>
    </source>
</evidence>
<keyword evidence="9" id="KW-1015">Disulfide bond</keyword>
<evidence type="ECO:0000256" key="12">
    <source>
        <dbReference type="SAM" id="MobiDB-lite"/>
    </source>
</evidence>
<dbReference type="GO" id="GO:0004497">
    <property type="term" value="F:monooxygenase activity"/>
    <property type="evidence" value="ECO:0007669"/>
    <property type="project" value="UniProtKB-KW"/>
</dbReference>
<dbReference type="Pfam" id="PF22810">
    <property type="entry name" value="LPMO_AA14"/>
    <property type="match status" value="1"/>
</dbReference>
<gene>
    <name evidence="14" type="ORF">C7212DRAFT_211764</name>
</gene>
<dbReference type="GO" id="GO:0005576">
    <property type="term" value="C:extracellular region"/>
    <property type="evidence" value="ECO:0007669"/>
    <property type="project" value="UniProtKB-SubCell"/>
</dbReference>
<keyword evidence="3" id="KW-0964">Secreted</keyword>
<evidence type="ECO:0000256" key="8">
    <source>
        <dbReference type="ARBA" id="ARBA00023033"/>
    </source>
</evidence>
<keyword evidence="5 13" id="KW-0732">Signal</keyword>
<evidence type="ECO:0000256" key="7">
    <source>
        <dbReference type="ARBA" id="ARBA00023008"/>
    </source>
</evidence>
<proteinExistence type="inferred from homology"/>
<dbReference type="EMBL" id="PYWC01000057">
    <property type="protein sequence ID" value="PWW74733.1"/>
    <property type="molecule type" value="Genomic_DNA"/>
</dbReference>
<feature type="chain" id="PRO_5016378103" description="Lytic polysaccharide monooxygenase" evidence="13">
    <location>
        <begin position="17"/>
        <end position="334"/>
    </location>
</feature>
<sequence length="334" mass="35081">MYTSAILLSILPAAFAHMGPWHPSVFGFSGDGYTLVEPLSGKSFDQWWFHGNLDQKPTGQPMSLPAGGKVTIEIACNKDFTSFGSKGDGSNACPTDTNDKPAPSYHAGTPIDQKELLGCGLAIAYKDDATKVQPEDFTIFSVNDQCVNGLKQDFSVPAKMPACPNGKCICAWFWQGQDSANEMSQYMAGFECKVDGASGTAAVGKPLPPKYCSGGSGCVSGPKQPMYWANDRSNVQFSGNFNEKPSYNAKWGFKNGAQDDIFDGASGSNPGPTGPAPTGPSPTTLLTVTTKPAPTADSSTDSGTCEWPGHCAGARCKSDNDCSDVLACKSGKCA</sequence>
<feature type="region of interest" description="Disordered" evidence="12">
    <location>
        <begin position="259"/>
        <end position="304"/>
    </location>
</feature>
<dbReference type="STRING" id="42249.A0A317SK90"/>
<feature type="compositionally biased region" description="Low complexity" evidence="12">
    <location>
        <begin position="281"/>
        <end position="296"/>
    </location>
</feature>
<dbReference type="Proteomes" id="UP000246991">
    <property type="component" value="Unassembled WGS sequence"/>
</dbReference>
<keyword evidence="4" id="KW-0479">Metal-binding</keyword>
<comment type="subcellular location">
    <subcellularLocation>
        <location evidence="2">Secreted</location>
    </subcellularLocation>
</comment>
<name>A0A317SK90_9PEZI</name>
<organism evidence="14 15">
    <name type="scientific">Tuber magnatum</name>
    <name type="common">white Piedmont truffle</name>
    <dbReference type="NCBI Taxonomy" id="42249"/>
    <lineage>
        <taxon>Eukaryota</taxon>
        <taxon>Fungi</taxon>
        <taxon>Dikarya</taxon>
        <taxon>Ascomycota</taxon>
        <taxon>Pezizomycotina</taxon>
        <taxon>Pezizomycetes</taxon>
        <taxon>Pezizales</taxon>
        <taxon>Tuberaceae</taxon>
        <taxon>Tuber</taxon>
    </lineage>
</organism>
<keyword evidence="15" id="KW-1185">Reference proteome</keyword>
<accession>A0A317SK90</accession>
<dbReference type="OrthoDB" id="2019572at2759"/>
<comment type="caution">
    <text evidence="14">The sequence shown here is derived from an EMBL/GenBank/DDBJ whole genome shotgun (WGS) entry which is preliminary data.</text>
</comment>
<evidence type="ECO:0000256" key="6">
    <source>
        <dbReference type="ARBA" id="ARBA00023002"/>
    </source>
</evidence>
<protein>
    <recommendedName>
        <fullName evidence="16">Lytic polysaccharide monooxygenase</fullName>
    </recommendedName>
</protein>
<dbReference type="Gene3D" id="2.70.50.70">
    <property type="match status" value="1"/>
</dbReference>
<evidence type="ECO:0000313" key="15">
    <source>
        <dbReference type="Proteomes" id="UP000246991"/>
    </source>
</evidence>
<keyword evidence="8" id="KW-0503">Monooxygenase</keyword>
<dbReference type="GO" id="GO:0046872">
    <property type="term" value="F:metal ion binding"/>
    <property type="evidence" value="ECO:0007669"/>
    <property type="project" value="UniProtKB-KW"/>
</dbReference>
<evidence type="ECO:0000256" key="11">
    <source>
        <dbReference type="ARBA" id="ARBA00046340"/>
    </source>
</evidence>